<keyword evidence="1" id="KW-0812">Transmembrane</keyword>
<evidence type="ECO:0000313" key="3">
    <source>
        <dbReference type="Proteomes" id="UP000267096"/>
    </source>
</evidence>
<protein>
    <submittedName>
        <fullName evidence="2 4">Uncharacterized protein</fullName>
    </submittedName>
</protein>
<proteinExistence type="predicted"/>
<evidence type="ECO:0000313" key="2">
    <source>
        <dbReference type="EMBL" id="VDK18387.1"/>
    </source>
</evidence>
<keyword evidence="1" id="KW-1133">Transmembrane helix</keyword>
<evidence type="ECO:0000256" key="1">
    <source>
        <dbReference type="SAM" id="Phobius"/>
    </source>
</evidence>
<keyword evidence="3" id="KW-1185">Reference proteome</keyword>
<gene>
    <name evidence="2" type="ORF">ASIM_LOCUS1074</name>
</gene>
<dbReference type="WBParaSite" id="ASIM_0000118501-mRNA-1">
    <property type="protein sequence ID" value="ASIM_0000118501-mRNA-1"/>
    <property type="gene ID" value="ASIM_0000118501"/>
</dbReference>
<sequence>MQTDQNELGEFLIECTSLPCTGDRFAGISGVPQCPRTTLFCFGATEDENAQFPKALRNFPTVSVTSPFPINVTRYKISEEEKAITTMCEQRCNLGIEEDMQEPQYTLISLRTTIILAIVSLLIGVCFAAGIWFIHIQTQGKTKRHLRREELSRIPIVAEADAHAA</sequence>
<dbReference type="AlphaFoldDB" id="A0A0M3J0Z1"/>
<dbReference type="Proteomes" id="UP000267096">
    <property type="component" value="Unassembled WGS sequence"/>
</dbReference>
<accession>A0A0M3J0Z1</accession>
<reference evidence="2 3" key="2">
    <citation type="submission" date="2018-11" db="EMBL/GenBank/DDBJ databases">
        <authorList>
            <consortium name="Pathogen Informatics"/>
        </authorList>
    </citation>
    <scope>NUCLEOTIDE SEQUENCE [LARGE SCALE GENOMIC DNA]</scope>
</reference>
<keyword evidence="1" id="KW-0472">Membrane</keyword>
<organism evidence="4">
    <name type="scientific">Anisakis simplex</name>
    <name type="common">Herring worm</name>
    <dbReference type="NCBI Taxonomy" id="6269"/>
    <lineage>
        <taxon>Eukaryota</taxon>
        <taxon>Metazoa</taxon>
        <taxon>Ecdysozoa</taxon>
        <taxon>Nematoda</taxon>
        <taxon>Chromadorea</taxon>
        <taxon>Rhabditida</taxon>
        <taxon>Spirurina</taxon>
        <taxon>Ascaridomorpha</taxon>
        <taxon>Ascaridoidea</taxon>
        <taxon>Anisakidae</taxon>
        <taxon>Anisakis</taxon>
        <taxon>Anisakis simplex complex</taxon>
    </lineage>
</organism>
<feature type="transmembrane region" description="Helical" evidence="1">
    <location>
        <begin position="114"/>
        <end position="134"/>
    </location>
</feature>
<reference evidence="4" key="1">
    <citation type="submission" date="2017-02" db="UniProtKB">
        <authorList>
            <consortium name="WormBaseParasite"/>
        </authorList>
    </citation>
    <scope>IDENTIFICATION</scope>
</reference>
<dbReference type="EMBL" id="UYRR01000997">
    <property type="protein sequence ID" value="VDK18387.1"/>
    <property type="molecule type" value="Genomic_DNA"/>
</dbReference>
<name>A0A0M3J0Z1_ANISI</name>
<evidence type="ECO:0000313" key="4">
    <source>
        <dbReference type="WBParaSite" id="ASIM_0000118501-mRNA-1"/>
    </source>
</evidence>